<dbReference type="KEGG" id="llu:AKJ09_00554"/>
<keyword evidence="1" id="KW-0472">Membrane</keyword>
<dbReference type="AlphaFoldDB" id="A0A0K1PK33"/>
<evidence type="ECO:0000256" key="1">
    <source>
        <dbReference type="SAM" id="Phobius"/>
    </source>
</evidence>
<feature type="transmembrane region" description="Helical" evidence="1">
    <location>
        <begin position="115"/>
        <end position="137"/>
    </location>
</feature>
<organism evidence="2 3">
    <name type="scientific">Labilithrix luteola</name>
    <dbReference type="NCBI Taxonomy" id="1391654"/>
    <lineage>
        <taxon>Bacteria</taxon>
        <taxon>Pseudomonadati</taxon>
        <taxon>Myxococcota</taxon>
        <taxon>Polyangia</taxon>
        <taxon>Polyangiales</taxon>
        <taxon>Labilitrichaceae</taxon>
        <taxon>Labilithrix</taxon>
    </lineage>
</organism>
<proteinExistence type="predicted"/>
<keyword evidence="3" id="KW-1185">Reference proteome</keyword>
<dbReference type="PANTHER" id="PTHR28026">
    <property type="entry name" value="DUF962 DOMAIN PROTEIN (AFU_ORTHOLOGUE AFUA_8G05310)"/>
    <property type="match status" value="1"/>
</dbReference>
<reference evidence="2 3" key="1">
    <citation type="submission" date="2015-08" db="EMBL/GenBank/DDBJ databases">
        <authorList>
            <person name="Babu N.S."/>
            <person name="Beckwith C.J."/>
            <person name="Beseler K.G."/>
            <person name="Brison A."/>
            <person name="Carone J.V."/>
            <person name="Caskin T.P."/>
            <person name="Diamond M."/>
            <person name="Durham M.E."/>
            <person name="Foxe J.M."/>
            <person name="Go M."/>
            <person name="Henderson B.A."/>
            <person name="Jones I.B."/>
            <person name="McGettigan J.A."/>
            <person name="Micheletti S.J."/>
            <person name="Nasrallah M.E."/>
            <person name="Ortiz D."/>
            <person name="Piller C.R."/>
            <person name="Privatt S.R."/>
            <person name="Schneider S.L."/>
            <person name="Sharp S."/>
            <person name="Smith T.C."/>
            <person name="Stanton J.D."/>
            <person name="Ullery H.E."/>
            <person name="Wilson R.J."/>
            <person name="Serrano M.G."/>
            <person name="Buck G."/>
            <person name="Lee V."/>
            <person name="Wang Y."/>
            <person name="Carvalho R."/>
            <person name="Voegtly L."/>
            <person name="Shi R."/>
            <person name="Duckworth R."/>
            <person name="Johnson A."/>
            <person name="Loviza R."/>
            <person name="Walstead R."/>
            <person name="Shah Z."/>
            <person name="Kiflezghi M."/>
            <person name="Wade K."/>
            <person name="Ball S.L."/>
            <person name="Bradley K.W."/>
            <person name="Asai D.J."/>
            <person name="Bowman C.A."/>
            <person name="Russell D.A."/>
            <person name="Pope W.H."/>
            <person name="Jacobs-Sera D."/>
            <person name="Hendrix R.W."/>
            <person name="Hatfull G.F."/>
        </authorList>
    </citation>
    <scope>NUCLEOTIDE SEQUENCE [LARGE SCALE GENOMIC DNA]</scope>
    <source>
        <strain evidence="2 3">DSM 27648</strain>
    </source>
</reference>
<dbReference type="GO" id="GO:0046521">
    <property type="term" value="P:sphingoid catabolic process"/>
    <property type="evidence" value="ECO:0007669"/>
    <property type="project" value="TreeGrafter"/>
</dbReference>
<evidence type="ECO:0000313" key="3">
    <source>
        <dbReference type="Proteomes" id="UP000064967"/>
    </source>
</evidence>
<keyword evidence="1" id="KW-1133">Transmembrane helix</keyword>
<dbReference type="STRING" id="1391654.AKJ09_00554"/>
<keyword evidence="1" id="KW-0812">Transmembrane</keyword>
<name>A0A0K1PK33_9BACT</name>
<protein>
    <submittedName>
        <fullName evidence="2">Membrane protein</fullName>
    </submittedName>
</protein>
<evidence type="ECO:0000313" key="2">
    <source>
        <dbReference type="EMBL" id="AKU93890.1"/>
    </source>
</evidence>
<feature type="transmembrane region" description="Helical" evidence="1">
    <location>
        <begin position="39"/>
        <end position="57"/>
    </location>
</feature>
<accession>A0A0K1PK33</accession>
<sequence length="196" mass="21621">MLAWRGAFLRAPIRHNSPMRSLVDHLSNYADYHRDRRNIATHFVGIPMIVFGIEAFLARPALPLGGTSVSVAMVATLLAMVFYFVLDRRFGVAMTAFFGASFWLGSVIAAQSTTLWLVGATSLFLGGWVIQFVGHYFEGKKPAFVDDLIGLLVGPLFIVAEAGFALGMRRELREEIERRSGPTRGRSLALSTDGNR</sequence>
<dbReference type="PATRIC" id="fig|1391654.3.peg.561"/>
<feature type="transmembrane region" description="Helical" evidence="1">
    <location>
        <begin position="149"/>
        <end position="168"/>
    </location>
</feature>
<dbReference type="EMBL" id="CP012333">
    <property type="protein sequence ID" value="AKU93890.1"/>
    <property type="molecule type" value="Genomic_DNA"/>
</dbReference>
<gene>
    <name evidence="2" type="ORF">AKJ09_00554</name>
</gene>
<dbReference type="Proteomes" id="UP000064967">
    <property type="component" value="Chromosome"/>
</dbReference>
<feature type="transmembrane region" description="Helical" evidence="1">
    <location>
        <begin position="64"/>
        <end position="84"/>
    </location>
</feature>
<dbReference type="GO" id="GO:0016020">
    <property type="term" value="C:membrane"/>
    <property type="evidence" value="ECO:0007669"/>
    <property type="project" value="GOC"/>
</dbReference>
<dbReference type="Pfam" id="PF06127">
    <property type="entry name" value="Mpo1-like"/>
    <property type="match status" value="1"/>
</dbReference>
<feature type="transmembrane region" description="Helical" evidence="1">
    <location>
        <begin position="90"/>
        <end position="108"/>
    </location>
</feature>
<dbReference type="PANTHER" id="PTHR28026:SF9">
    <property type="entry name" value="2-HYDROXY-PALMITIC ACID DIOXYGENASE MPO1"/>
    <property type="match status" value="1"/>
</dbReference>
<dbReference type="InterPro" id="IPR009305">
    <property type="entry name" value="Mpo1-like"/>
</dbReference>